<sequence length="242" mass="27640">MEPFEGLWNLKELQSLNEVRATKAFVANLGNLSQLRVLSIADVRSSHCSQLCNSLSKLHQLTRLEIRASSEDDLIHLDDLTIPNPLQVLDLYGRFSDGTFESHFFLNHGNALQLISLKYCQLTENQLSQLSKLSNLTYLDLTNAYNGQQLNFYFDWFQKLKKLLLKDLSHVSQICIHKGALLSLEYLCINNLQELRDAPIGVNFLTSLKEAYCIDMHADFASNFWKAKLDHIPNVYSTTEGK</sequence>
<dbReference type="EMBL" id="BQKI01000085">
    <property type="protein sequence ID" value="GJN33677.1"/>
    <property type="molecule type" value="Genomic_DNA"/>
</dbReference>
<name>A0AAV5FFC1_ELECO</name>
<dbReference type="AlphaFoldDB" id="A0AAV5FFC1"/>
<protein>
    <recommendedName>
        <fullName evidence="2">Disease resistance R13L4/SHOC-2-like LRR domain-containing protein</fullName>
    </recommendedName>
</protein>
<dbReference type="InterPro" id="IPR055414">
    <property type="entry name" value="LRR_R13L4/SHOC2-like"/>
</dbReference>
<evidence type="ECO:0000313" key="3">
    <source>
        <dbReference type="EMBL" id="GJN33677.1"/>
    </source>
</evidence>
<evidence type="ECO:0000259" key="2">
    <source>
        <dbReference type="Pfam" id="PF23598"/>
    </source>
</evidence>
<reference evidence="3" key="2">
    <citation type="submission" date="2021-12" db="EMBL/GenBank/DDBJ databases">
        <title>Resequencing data analysis of finger millet.</title>
        <authorList>
            <person name="Hatakeyama M."/>
            <person name="Aluri S."/>
            <person name="Balachadran M.T."/>
            <person name="Sivarajan S.R."/>
            <person name="Poveda L."/>
            <person name="Shimizu-Inatsugi R."/>
            <person name="Schlapbach R."/>
            <person name="Sreeman S.M."/>
            <person name="Shimizu K.K."/>
        </authorList>
    </citation>
    <scope>NUCLEOTIDE SEQUENCE</scope>
</reference>
<dbReference type="Proteomes" id="UP001054889">
    <property type="component" value="Unassembled WGS sequence"/>
</dbReference>
<keyword evidence="4" id="KW-1185">Reference proteome</keyword>
<dbReference type="PANTHER" id="PTHR15140">
    <property type="entry name" value="TUBULIN-SPECIFIC CHAPERONE E"/>
    <property type="match status" value="1"/>
</dbReference>
<dbReference type="InterPro" id="IPR032675">
    <property type="entry name" value="LRR_dom_sf"/>
</dbReference>
<dbReference type="SUPFAM" id="SSF52058">
    <property type="entry name" value="L domain-like"/>
    <property type="match status" value="1"/>
</dbReference>
<keyword evidence="1" id="KW-0677">Repeat</keyword>
<proteinExistence type="predicted"/>
<dbReference type="PANTHER" id="PTHR15140:SF57">
    <property type="entry name" value="RX N-TERMINAL DOMAIN-CONTAINING PROTEIN"/>
    <property type="match status" value="1"/>
</dbReference>
<organism evidence="3 4">
    <name type="scientific">Eleusine coracana subsp. coracana</name>
    <dbReference type="NCBI Taxonomy" id="191504"/>
    <lineage>
        <taxon>Eukaryota</taxon>
        <taxon>Viridiplantae</taxon>
        <taxon>Streptophyta</taxon>
        <taxon>Embryophyta</taxon>
        <taxon>Tracheophyta</taxon>
        <taxon>Spermatophyta</taxon>
        <taxon>Magnoliopsida</taxon>
        <taxon>Liliopsida</taxon>
        <taxon>Poales</taxon>
        <taxon>Poaceae</taxon>
        <taxon>PACMAD clade</taxon>
        <taxon>Chloridoideae</taxon>
        <taxon>Cynodonteae</taxon>
        <taxon>Eleusininae</taxon>
        <taxon>Eleusine</taxon>
    </lineage>
</organism>
<comment type="caution">
    <text evidence="3">The sequence shown here is derived from an EMBL/GenBank/DDBJ whole genome shotgun (WGS) entry which is preliminary data.</text>
</comment>
<evidence type="ECO:0000256" key="1">
    <source>
        <dbReference type="ARBA" id="ARBA00022737"/>
    </source>
</evidence>
<evidence type="ECO:0000313" key="4">
    <source>
        <dbReference type="Proteomes" id="UP001054889"/>
    </source>
</evidence>
<accession>A0AAV5FFC1</accession>
<dbReference type="Gene3D" id="3.80.10.10">
    <property type="entry name" value="Ribonuclease Inhibitor"/>
    <property type="match status" value="1"/>
</dbReference>
<feature type="domain" description="Disease resistance R13L4/SHOC-2-like LRR" evidence="2">
    <location>
        <begin position="6"/>
        <end position="213"/>
    </location>
</feature>
<dbReference type="Pfam" id="PF23598">
    <property type="entry name" value="LRR_14"/>
    <property type="match status" value="1"/>
</dbReference>
<reference evidence="3" key="1">
    <citation type="journal article" date="2018" name="DNA Res.">
        <title>Multiple hybrid de novo genome assembly of finger millet, an orphan allotetraploid crop.</title>
        <authorList>
            <person name="Hatakeyama M."/>
            <person name="Aluri S."/>
            <person name="Balachadran M.T."/>
            <person name="Sivarajan S.R."/>
            <person name="Patrignani A."/>
            <person name="Gruter S."/>
            <person name="Poveda L."/>
            <person name="Shimizu-Inatsugi R."/>
            <person name="Baeten J."/>
            <person name="Francoijs K.J."/>
            <person name="Nataraja K.N."/>
            <person name="Reddy Y.A.N."/>
            <person name="Phadnis S."/>
            <person name="Ravikumar R.L."/>
            <person name="Schlapbach R."/>
            <person name="Sreeman S.M."/>
            <person name="Shimizu K.K."/>
        </authorList>
    </citation>
    <scope>NUCLEOTIDE SEQUENCE</scope>
</reference>
<gene>
    <name evidence="3" type="primary">gb22298</name>
    <name evidence="3" type="ORF">PR202_gb22298</name>
</gene>